<organism evidence="2">
    <name type="scientific">marine metagenome</name>
    <dbReference type="NCBI Taxonomy" id="408172"/>
    <lineage>
        <taxon>unclassified sequences</taxon>
        <taxon>metagenomes</taxon>
        <taxon>ecological metagenomes</taxon>
    </lineage>
</organism>
<protein>
    <submittedName>
        <fullName evidence="2">Uncharacterized protein</fullName>
    </submittedName>
</protein>
<gene>
    <name evidence="2" type="ORF">METZ01_LOCUS397301</name>
</gene>
<feature type="non-terminal residue" evidence="2">
    <location>
        <position position="1"/>
    </location>
</feature>
<name>A0A382VDC0_9ZZZZ</name>
<feature type="non-terminal residue" evidence="2">
    <location>
        <position position="28"/>
    </location>
</feature>
<proteinExistence type="predicted"/>
<evidence type="ECO:0000256" key="1">
    <source>
        <dbReference type="SAM" id="MobiDB-lite"/>
    </source>
</evidence>
<sequence length="28" mass="2999">SSNSRTSGPWTSHPERNGPRTDSISVSV</sequence>
<accession>A0A382VDC0</accession>
<reference evidence="2" key="1">
    <citation type="submission" date="2018-05" db="EMBL/GenBank/DDBJ databases">
        <authorList>
            <person name="Lanie J.A."/>
            <person name="Ng W.-L."/>
            <person name="Kazmierczak K.M."/>
            <person name="Andrzejewski T.M."/>
            <person name="Davidsen T.M."/>
            <person name="Wayne K.J."/>
            <person name="Tettelin H."/>
            <person name="Glass J.I."/>
            <person name="Rusch D."/>
            <person name="Podicherti R."/>
            <person name="Tsui H.-C.T."/>
            <person name="Winkler M.E."/>
        </authorList>
    </citation>
    <scope>NUCLEOTIDE SEQUENCE</scope>
</reference>
<feature type="compositionally biased region" description="Polar residues" evidence="1">
    <location>
        <begin position="1"/>
        <end position="10"/>
    </location>
</feature>
<feature type="region of interest" description="Disordered" evidence="1">
    <location>
        <begin position="1"/>
        <end position="28"/>
    </location>
</feature>
<evidence type="ECO:0000313" key="2">
    <source>
        <dbReference type="EMBL" id="SVD44447.1"/>
    </source>
</evidence>
<dbReference type="EMBL" id="UINC01151059">
    <property type="protein sequence ID" value="SVD44447.1"/>
    <property type="molecule type" value="Genomic_DNA"/>
</dbReference>
<dbReference type="AlphaFoldDB" id="A0A382VDC0"/>